<evidence type="ECO:0000313" key="6">
    <source>
        <dbReference type="Proteomes" id="UP000288216"/>
    </source>
</evidence>
<dbReference type="Proteomes" id="UP000288216">
    <property type="component" value="Unassembled WGS sequence"/>
</dbReference>
<dbReference type="EMBL" id="BFAA01019033">
    <property type="protein sequence ID" value="GCB81680.1"/>
    <property type="molecule type" value="Genomic_DNA"/>
</dbReference>
<dbReference type="PANTHER" id="PTHR48168:SF1">
    <property type="entry name" value="RNA GUANINE-N7 METHYLTRANSFERASE ACTIVATING SUBUNIT-RELATED"/>
    <property type="match status" value="1"/>
</dbReference>
<evidence type="ECO:0000256" key="4">
    <source>
        <dbReference type="SAM" id="MobiDB-lite"/>
    </source>
</evidence>
<organism evidence="5 6">
    <name type="scientific">Scyliorhinus torazame</name>
    <name type="common">Cloudy catshark</name>
    <name type="synonym">Catulus torazame</name>
    <dbReference type="NCBI Taxonomy" id="75743"/>
    <lineage>
        <taxon>Eukaryota</taxon>
        <taxon>Metazoa</taxon>
        <taxon>Chordata</taxon>
        <taxon>Craniata</taxon>
        <taxon>Vertebrata</taxon>
        <taxon>Chondrichthyes</taxon>
        <taxon>Elasmobranchii</taxon>
        <taxon>Galeomorphii</taxon>
        <taxon>Galeoidea</taxon>
        <taxon>Carcharhiniformes</taxon>
        <taxon>Scyliorhinidae</taxon>
        <taxon>Scyliorhinus</taxon>
    </lineage>
</organism>
<evidence type="ECO:0008006" key="7">
    <source>
        <dbReference type="Google" id="ProtNLM"/>
    </source>
</evidence>
<gene>
    <name evidence="5" type="ORF">scyTo_0021438</name>
</gene>
<dbReference type="Pfam" id="PF15320">
    <property type="entry name" value="RAM"/>
    <property type="match status" value="1"/>
</dbReference>
<dbReference type="GO" id="GO:0003723">
    <property type="term" value="F:RNA binding"/>
    <property type="evidence" value="ECO:0007669"/>
    <property type="project" value="InterPro"/>
</dbReference>
<sequence>MSSEAETLPNYEDMFAHRFSADDVEYQQMVKCPSDPPPIVDDWRVRTGGNRRSHDFRPYRGRDDGRSWSNNRQWQGRSRGYNQSPAQHQGSYESYSQGSNSHYQHNHHRY</sequence>
<evidence type="ECO:0000256" key="1">
    <source>
        <dbReference type="ARBA" id="ARBA00004123"/>
    </source>
</evidence>
<dbReference type="OMA" id="QRPSHYD"/>
<feature type="compositionally biased region" description="Polar residues" evidence="4">
    <location>
        <begin position="67"/>
        <end position="103"/>
    </location>
</feature>
<proteinExistence type="inferred from homology"/>
<reference evidence="5 6" key="1">
    <citation type="journal article" date="2018" name="Nat. Ecol. Evol.">
        <title>Shark genomes provide insights into elasmobranch evolution and the origin of vertebrates.</title>
        <authorList>
            <person name="Hara Y"/>
            <person name="Yamaguchi K"/>
            <person name="Onimaru K"/>
            <person name="Kadota M"/>
            <person name="Koyanagi M"/>
            <person name="Keeley SD"/>
            <person name="Tatsumi K"/>
            <person name="Tanaka K"/>
            <person name="Motone F"/>
            <person name="Kageyama Y"/>
            <person name="Nozu R"/>
            <person name="Adachi N"/>
            <person name="Nishimura O"/>
            <person name="Nakagawa R"/>
            <person name="Tanegashima C"/>
            <person name="Kiyatake I"/>
            <person name="Matsumoto R"/>
            <person name="Murakumo K"/>
            <person name="Nishida K"/>
            <person name="Terakita A"/>
            <person name="Kuratani S"/>
            <person name="Sato K"/>
            <person name="Hyodo S Kuraku.S."/>
        </authorList>
    </citation>
    <scope>NUCLEOTIDE SEQUENCE [LARGE SCALE GENOMIC DNA]</scope>
</reference>
<dbReference type="STRING" id="75743.A0A401Q8H9"/>
<keyword evidence="2" id="KW-0539">Nucleus</keyword>
<accession>A0A401Q8H9</accession>
<dbReference type="OrthoDB" id="5875297at2759"/>
<dbReference type="GO" id="GO:0106005">
    <property type="term" value="P:RNA 5'-cap (guanine-N7)-methylation"/>
    <property type="evidence" value="ECO:0007669"/>
    <property type="project" value="InterPro"/>
</dbReference>
<protein>
    <recommendedName>
        <fullName evidence="7">RNA guanine-7 methyltransferase activating subunit</fullName>
    </recommendedName>
</protein>
<comment type="subcellular location">
    <subcellularLocation>
        <location evidence="1">Nucleus</location>
    </subcellularLocation>
</comment>
<feature type="region of interest" description="Disordered" evidence="4">
    <location>
        <begin position="30"/>
        <end position="110"/>
    </location>
</feature>
<comment type="caution">
    <text evidence="5">The sequence shown here is derived from an EMBL/GenBank/DDBJ whole genome shotgun (WGS) entry which is preliminary data.</text>
</comment>
<evidence type="ECO:0000256" key="3">
    <source>
        <dbReference type="ARBA" id="ARBA00034716"/>
    </source>
</evidence>
<feature type="compositionally biased region" description="Basic and acidic residues" evidence="4">
    <location>
        <begin position="52"/>
        <end position="66"/>
    </location>
</feature>
<name>A0A401Q8H9_SCYTO</name>
<dbReference type="InterPro" id="IPR028271">
    <property type="entry name" value="RAMAC"/>
</dbReference>
<comment type="similarity">
    <text evidence="3">Belongs to the RAM family.</text>
</comment>
<evidence type="ECO:0000313" key="5">
    <source>
        <dbReference type="EMBL" id="GCB81680.1"/>
    </source>
</evidence>
<evidence type="ECO:0000256" key="2">
    <source>
        <dbReference type="ARBA" id="ARBA00023242"/>
    </source>
</evidence>
<dbReference type="AlphaFoldDB" id="A0A401Q8H9"/>
<dbReference type="PANTHER" id="PTHR48168">
    <property type="entry name" value="RNA GUANINE-7 METHYLTRANSFERASE-ACTIVATING SUBUNIT-LIKE (PSEUDOGENE)-RELATED"/>
    <property type="match status" value="1"/>
</dbReference>
<dbReference type="GO" id="GO:0031533">
    <property type="term" value="C:mRNA capping enzyme complex"/>
    <property type="evidence" value="ECO:0007669"/>
    <property type="project" value="InterPro"/>
</dbReference>
<keyword evidence="6" id="KW-1185">Reference proteome</keyword>